<feature type="non-terminal residue" evidence="2">
    <location>
        <position position="1"/>
    </location>
</feature>
<gene>
    <name evidence="2" type="ORF">DBV15_05641</name>
</gene>
<dbReference type="EMBL" id="QBLH01003227">
    <property type="protein sequence ID" value="TGZ42197.1"/>
    <property type="molecule type" value="Genomic_DNA"/>
</dbReference>
<keyword evidence="3" id="KW-1185">Reference proteome</keyword>
<accession>A0A4S2K4M1</accession>
<proteinExistence type="predicted"/>
<feature type="compositionally biased region" description="Basic and acidic residues" evidence="1">
    <location>
        <begin position="32"/>
        <end position="43"/>
    </location>
</feature>
<feature type="region of interest" description="Disordered" evidence="1">
    <location>
        <begin position="31"/>
        <end position="62"/>
    </location>
</feature>
<evidence type="ECO:0000256" key="1">
    <source>
        <dbReference type="SAM" id="MobiDB-lite"/>
    </source>
</evidence>
<reference evidence="2 3" key="1">
    <citation type="journal article" date="2019" name="Philos. Trans. R. Soc. Lond., B, Biol. Sci.">
        <title>Ant behaviour and brain gene expression of defending hosts depend on the ecological success of the intruding social parasite.</title>
        <authorList>
            <person name="Kaur R."/>
            <person name="Stoldt M."/>
            <person name="Jongepier E."/>
            <person name="Feldmeyer B."/>
            <person name="Menzel F."/>
            <person name="Bornberg-Bauer E."/>
            <person name="Foitzik S."/>
        </authorList>
    </citation>
    <scope>NUCLEOTIDE SEQUENCE [LARGE SCALE GENOMIC DNA]</scope>
    <source>
        <tissue evidence="2">Whole body</tissue>
    </source>
</reference>
<dbReference type="AlphaFoldDB" id="A0A4S2K4M1"/>
<comment type="caution">
    <text evidence="2">The sequence shown here is derived from an EMBL/GenBank/DDBJ whole genome shotgun (WGS) entry which is preliminary data.</text>
</comment>
<organism evidence="2 3">
    <name type="scientific">Temnothorax longispinosus</name>
    <dbReference type="NCBI Taxonomy" id="300112"/>
    <lineage>
        <taxon>Eukaryota</taxon>
        <taxon>Metazoa</taxon>
        <taxon>Ecdysozoa</taxon>
        <taxon>Arthropoda</taxon>
        <taxon>Hexapoda</taxon>
        <taxon>Insecta</taxon>
        <taxon>Pterygota</taxon>
        <taxon>Neoptera</taxon>
        <taxon>Endopterygota</taxon>
        <taxon>Hymenoptera</taxon>
        <taxon>Apocrita</taxon>
        <taxon>Aculeata</taxon>
        <taxon>Formicoidea</taxon>
        <taxon>Formicidae</taxon>
        <taxon>Myrmicinae</taxon>
        <taxon>Temnothorax</taxon>
    </lineage>
</organism>
<evidence type="ECO:0000313" key="3">
    <source>
        <dbReference type="Proteomes" id="UP000310200"/>
    </source>
</evidence>
<name>A0A4S2K4M1_9HYME</name>
<evidence type="ECO:0000313" key="2">
    <source>
        <dbReference type="EMBL" id="TGZ42197.1"/>
    </source>
</evidence>
<dbReference type="Proteomes" id="UP000310200">
    <property type="component" value="Unassembled WGS sequence"/>
</dbReference>
<sequence length="188" mass="20951">LRNLNEDIVPEKRRCPRAQCRLCDFYKSWQHTSDKPSTTERPVRGKPGTPLENGTFASRPSSDDVPACSTPAWYSCSTSCMALHKVLLLMFPTTIGDHPAATTSLQRNAVAKPLANVTHGRVEEVAIIKGYCLCWRYQIEDSSALTHIHDRLLRDAIVLVVLEHQAFPDSYLLSSGIHVRLNPATNKA</sequence>
<protein>
    <submittedName>
        <fullName evidence="2">Uncharacterized protein</fullName>
    </submittedName>
</protein>